<evidence type="ECO:0000313" key="24">
    <source>
        <dbReference type="Proteomes" id="UP000036403"/>
    </source>
</evidence>
<feature type="compositionally biased region" description="Basic residues" evidence="20">
    <location>
        <begin position="1236"/>
        <end position="1255"/>
    </location>
</feature>
<dbReference type="GO" id="GO:0005886">
    <property type="term" value="C:plasma membrane"/>
    <property type="evidence" value="ECO:0007669"/>
    <property type="project" value="UniProtKB-SubCell"/>
</dbReference>
<gene>
    <name evidence="23" type="ORF">RF55_1394</name>
</gene>
<feature type="region of interest" description="Disordered" evidence="20">
    <location>
        <begin position="1386"/>
        <end position="1429"/>
    </location>
</feature>
<dbReference type="GO" id="GO:0042555">
    <property type="term" value="C:MCM complex"/>
    <property type="evidence" value="ECO:0007669"/>
    <property type="project" value="InterPro"/>
</dbReference>
<dbReference type="InterPro" id="IPR041562">
    <property type="entry name" value="MCM_lid"/>
</dbReference>
<dbReference type="InterPro" id="IPR008049">
    <property type="entry name" value="MCM6"/>
</dbReference>
<dbReference type="GO" id="GO:0005524">
    <property type="term" value="F:ATP binding"/>
    <property type="evidence" value="ECO:0007669"/>
    <property type="project" value="UniProtKB-KW"/>
</dbReference>
<feature type="compositionally biased region" description="Low complexity" evidence="20">
    <location>
        <begin position="1185"/>
        <end position="1211"/>
    </location>
</feature>
<dbReference type="GO" id="GO:1990518">
    <property type="term" value="F:single-stranded 3'-5' DNA helicase activity"/>
    <property type="evidence" value="ECO:0007669"/>
    <property type="project" value="TreeGrafter"/>
</dbReference>
<comment type="similarity">
    <text evidence="3">Belongs to the urea transporter family.</text>
</comment>
<dbReference type="SUPFAM" id="SSF50249">
    <property type="entry name" value="Nucleic acid-binding proteins"/>
    <property type="match status" value="1"/>
</dbReference>
<dbReference type="PANTHER" id="PTHR11630">
    <property type="entry name" value="DNA REPLICATION LICENSING FACTOR MCM FAMILY MEMBER"/>
    <property type="match status" value="1"/>
</dbReference>
<dbReference type="GO" id="GO:0016887">
    <property type="term" value="F:ATP hydrolysis activity"/>
    <property type="evidence" value="ECO:0007669"/>
    <property type="project" value="RHEA"/>
</dbReference>
<evidence type="ECO:0000256" key="20">
    <source>
        <dbReference type="SAM" id="MobiDB-lite"/>
    </source>
</evidence>
<dbReference type="EC" id="3.6.4.12" evidence="5"/>
<keyword evidence="8" id="KW-0235">DNA replication</keyword>
<dbReference type="GO" id="GO:0005634">
    <property type="term" value="C:nucleus"/>
    <property type="evidence" value="ECO:0007669"/>
    <property type="project" value="UniProtKB-SubCell"/>
</dbReference>
<evidence type="ECO:0000313" key="23">
    <source>
        <dbReference type="EMBL" id="KMQ98246.1"/>
    </source>
</evidence>
<keyword evidence="13 21" id="KW-1133">Transmembrane helix</keyword>
<keyword evidence="17" id="KW-0131">Cell cycle</keyword>
<keyword evidence="16" id="KW-0539">Nucleus</keyword>
<dbReference type="Gene3D" id="2.40.50.140">
    <property type="entry name" value="Nucleic acid-binding proteins"/>
    <property type="match status" value="1"/>
</dbReference>
<dbReference type="Gene3D" id="1.10.3430.10">
    <property type="entry name" value="Ammonium transporter AmtB like domains"/>
    <property type="match status" value="1"/>
</dbReference>
<evidence type="ECO:0000256" key="14">
    <source>
        <dbReference type="ARBA" id="ARBA00023125"/>
    </source>
</evidence>
<dbReference type="InterPro" id="IPR027417">
    <property type="entry name" value="P-loop_NTPase"/>
</dbReference>
<feature type="region of interest" description="Disordered" evidence="20">
    <location>
        <begin position="1472"/>
        <end position="1503"/>
    </location>
</feature>
<dbReference type="InterPro" id="IPR018525">
    <property type="entry name" value="MCM_CS"/>
</dbReference>
<dbReference type="Pfam" id="PF14551">
    <property type="entry name" value="MCM_N"/>
    <property type="match status" value="1"/>
</dbReference>
<comment type="catalytic activity">
    <reaction evidence="18">
        <text>urea(in) = urea(out)</text>
        <dbReference type="Rhea" id="RHEA:32799"/>
        <dbReference type="ChEBI" id="CHEBI:16199"/>
    </reaction>
</comment>
<dbReference type="InterPro" id="IPR001208">
    <property type="entry name" value="MCM_dom"/>
</dbReference>
<feature type="compositionally biased region" description="Basic residues" evidence="20">
    <location>
        <begin position="1291"/>
        <end position="1300"/>
    </location>
</feature>
<evidence type="ECO:0000256" key="9">
    <source>
        <dbReference type="ARBA" id="ARBA00022741"/>
    </source>
</evidence>
<keyword evidence="7 21" id="KW-0812">Transmembrane</keyword>
<feature type="transmembrane region" description="Helical" evidence="21">
    <location>
        <begin position="1524"/>
        <end position="1547"/>
    </location>
</feature>
<evidence type="ECO:0000256" key="4">
    <source>
        <dbReference type="ARBA" id="ARBA00008010"/>
    </source>
</evidence>
<dbReference type="FunFam" id="3.40.50.300:FF:000115">
    <property type="entry name" value="DNA helicase"/>
    <property type="match status" value="1"/>
</dbReference>
<dbReference type="PRINTS" id="PR01662">
    <property type="entry name" value="MCMPROTEIN6"/>
</dbReference>
<evidence type="ECO:0000256" key="17">
    <source>
        <dbReference type="ARBA" id="ARBA00023306"/>
    </source>
</evidence>
<dbReference type="PANTHER" id="PTHR11630:SF43">
    <property type="entry name" value="DNA REPLICATION LICENSING FACTOR MCM6"/>
    <property type="match status" value="1"/>
</dbReference>
<evidence type="ECO:0000256" key="18">
    <source>
        <dbReference type="ARBA" id="ARBA00033993"/>
    </source>
</evidence>
<evidence type="ECO:0000256" key="11">
    <source>
        <dbReference type="ARBA" id="ARBA00022806"/>
    </source>
</evidence>
<accession>A0A0J7L6G6</accession>
<name>A0A0J7L6G6_LASNI</name>
<evidence type="ECO:0000256" key="15">
    <source>
        <dbReference type="ARBA" id="ARBA00023136"/>
    </source>
</evidence>
<feature type="compositionally biased region" description="Polar residues" evidence="20">
    <location>
        <begin position="1576"/>
        <end position="1588"/>
    </location>
</feature>
<feature type="compositionally biased region" description="Basic and acidic residues" evidence="20">
    <location>
        <begin position="1490"/>
        <end position="1503"/>
    </location>
</feature>
<keyword evidence="9 19" id="KW-0547">Nucleotide-binding</keyword>
<dbReference type="SMART" id="SM00350">
    <property type="entry name" value="MCM"/>
    <property type="match status" value="1"/>
</dbReference>
<sequence>MEVNIAQAGQARVQDEVGVKCQKLFQDFLEEFKEDEVVKYLEPAKELVSPERCTLEVSFEDTESYNQTLATTIIEEYFRVYPFLCQAVCNFVKDIGQLQKDKECYVSFVDVPTRHKLRELNTSRLGTLARISGQVVRTHPVHPELVLGAFICMDCNAYIKNVEQQFKFTNPTICSNPVCNNRRRFLLDMDNSVFVDFQKVRIQETQAELPRGSIPRSVEIILRAETVELVQAGDRYDFTGTLIVVPDVGALSLSSSRAEIGPKNRNHEQREGVSGLKALGVRELTYRTAFLACSVTATSSRFGGTDLAMEEISQEMMKKQMSEAEWNRIYEMSRDKKLYENLVSSLFPAIHGNDEIKKGITLMFFGGVPKTTEEGTSLRGDINVCIVGDPSTAKSQFLKCVSDISPRAIYTSGKASSAAGLTAAVVRDEESSDFVIEAGALMLADHGICCIDEFDKMDPKDQVAIHEAMEQQTISIAKAGVRATLNARTSILAAANPIGGRYDRRKSLQQNVQLTAPIMSRFDLFFVVLDECNEIVDNAIAKRIIDLHCDNLNDLQMIYKQEEIIRYINFAKHFKPVLSREAADLLVESYTALRQRTGSGSGKWRVTVRQLESMIRLSEALAKLECVDEVTVKHIREAKRLLQKSIITVEQPDVDLEEGGDDLGMDVDEPPPLMAALNALGNNDDAPPATPSNGMHEPPKKKLTMSFEEYKNLSNMLVLHMRSEENRAESEGDNKGGIRKSELVAWYLDQIQDQLDSEEELLERKNFIEKIIDRLTYHAIREPREIVENGLSVFNPLLVGAMSYILIPRIYGTFDAFSFLLVFLATIVRQLKVGGTYREIKFIMTLCLKSKVFGIGSLRCVYLTRSLRSDKFSCTTWPFHLVEFALIFALSTQNGADALTKSMEPKFEMLLGIDNVIVGAVMYLAMLIYSPATIAFSFFGALCGTLAGLELGADYHKVYSGLWGYNSLLTGAALGGNLLVLNGQTAAAAVIAVIFTSLLQYSIESILINTRLPILALPFLIAISLFLKLSTGKEDPIFPWPVSPISFPEKQRHDYLTRCAALKEFVGILRRVLAPTEWREKSRPVPRCDDGADVVGGAGNGGGGGVGRKGAAIATIAADEGNVTKAARAGEEMTVTVTPSTSDVADKAVSTDDGGSGGMEVARLEAVLAALVETKVEAMKASSTLSRRSGSAPASPRRPRLTSTSTASSSLNHHHHHHHHHHHQHHSQQQQQQQQHNKKKGQHHQQHHRHRRRRHDSAPCGSDYLNNVMDHSQHKLPNGRGRRRASESPRSPRKKRRHSRSPNVLQGVVQDVHTGLDSRFELLGIDGDQDVALINFERAKEVLGDSCEYPRLHRSACYFSQSAAQLKIHYDDDDYVALNVADELEEEETLSGPEKVDEPQGRYHRPRRKRKRKRRKIDSVGPEEELVDPEELPPRARWTIVATACLLFAMSLILVGVTLRMAPIIDDMGDDRRASVSKKTRPRRASTATPRKDSVRPTKTDVKQTRKIIEDAHQLEQTRRHRRIAMIVLGIFIFLLTASILVVVITLTHSTFLSPATGSKELAEHRAQLRKENEELLNSLNRDNSVPENVTAPP</sequence>
<dbReference type="InterPro" id="IPR027925">
    <property type="entry name" value="MCM_N"/>
</dbReference>
<evidence type="ECO:0000256" key="13">
    <source>
        <dbReference type="ARBA" id="ARBA00022989"/>
    </source>
</evidence>
<dbReference type="GO" id="GO:1902969">
    <property type="term" value="P:mitotic DNA replication"/>
    <property type="evidence" value="ECO:0007669"/>
    <property type="project" value="TreeGrafter"/>
</dbReference>
<dbReference type="Gene3D" id="2.20.28.10">
    <property type="match status" value="1"/>
</dbReference>
<feature type="region of interest" description="Disordered" evidence="20">
    <location>
        <begin position="1131"/>
        <end position="1157"/>
    </location>
</feature>
<feature type="transmembrane region" description="Helical" evidence="21">
    <location>
        <begin position="963"/>
        <end position="980"/>
    </location>
</feature>
<dbReference type="InterPro" id="IPR012340">
    <property type="entry name" value="NA-bd_OB-fold"/>
</dbReference>
<dbReference type="CDD" id="cd17757">
    <property type="entry name" value="MCM6"/>
    <property type="match status" value="1"/>
</dbReference>
<evidence type="ECO:0000256" key="7">
    <source>
        <dbReference type="ARBA" id="ARBA00022692"/>
    </source>
</evidence>
<dbReference type="PaxDb" id="67767-A0A0J7L6G6"/>
<dbReference type="Gene3D" id="3.30.1640.10">
    <property type="entry name" value="mini-chromosome maintenance (MCM) complex, chain A, domain 1"/>
    <property type="match status" value="1"/>
</dbReference>
<dbReference type="InterPro" id="IPR029020">
    <property type="entry name" value="Ammonium/urea_transptr"/>
</dbReference>
<evidence type="ECO:0000256" key="10">
    <source>
        <dbReference type="ARBA" id="ARBA00022801"/>
    </source>
</evidence>
<evidence type="ECO:0000259" key="22">
    <source>
        <dbReference type="PROSITE" id="PS50051"/>
    </source>
</evidence>
<reference evidence="23 24" key="1">
    <citation type="submission" date="2015-04" db="EMBL/GenBank/DDBJ databases">
        <title>Lasius niger genome sequencing.</title>
        <authorList>
            <person name="Konorov E.A."/>
            <person name="Nikitin M.A."/>
            <person name="Kirill M.V."/>
            <person name="Chang P."/>
        </authorList>
    </citation>
    <scope>NUCLEOTIDE SEQUENCE [LARGE SCALE GENOMIC DNA]</scope>
    <source>
        <tissue evidence="23">Whole</tissue>
    </source>
</reference>
<protein>
    <recommendedName>
        <fullName evidence="5">DNA helicase</fullName>
        <ecNumber evidence="5">3.6.4.12</ecNumber>
    </recommendedName>
</protein>
<feature type="region of interest" description="Disordered" evidence="20">
    <location>
        <begin position="1180"/>
        <end position="1304"/>
    </location>
</feature>
<keyword evidence="15 21" id="KW-0472">Membrane</keyword>
<dbReference type="GO" id="GO:0003697">
    <property type="term" value="F:single-stranded DNA binding"/>
    <property type="evidence" value="ECO:0007669"/>
    <property type="project" value="TreeGrafter"/>
</dbReference>
<dbReference type="SUPFAM" id="SSF52540">
    <property type="entry name" value="P-loop containing nucleoside triphosphate hydrolases"/>
    <property type="match status" value="1"/>
</dbReference>
<feature type="transmembrane region" description="Helical" evidence="21">
    <location>
        <begin position="1438"/>
        <end position="1459"/>
    </location>
</feature>
<comment type="subcellular location">
    <subcellularLocation>
        <location evidence="2">Cell membrane</location>
        <topology evidence="2">Multi-pass membrane protein</topology>
    </subcellularLocation>
    <subcellularLocation>
        <location evidence="1">Nucleus</location>
    </subcellularLocation>
</comment>
<keyword evidence="12 19" id="KW-0067">ATP-binding</keyword>
<keyword evidence="11" id="KW-0347">Helicase</keyword>
<dbReference type="EMBL" id="LBMM01000485">
    <property type="protein sequence ID" value="KMQ98246.1"/>
    <property type="molecule type" value="Genomic_DNA"/>
</dbReference>
<feature type="compositionally biased region" description="Basic residues" evidence="20">
    <location>
        <begin position="1212"/>
        <end position="1226"/>
    </location>
</feature>
<dbReference type="Pfam" id="PF03253">
    <property type="entry name" value="UT"/>
    <property type="match status" value="1"/>
</dbReference>
<dbReference type="Pfam" id="PF17855">
    <property type="entry name" value="MCM_lid"/>
    <property type="match status" value="1"/>
</dbReference>
<dbReference type="Pfam" id="PF17207">
    <property type="entry name" value="MCM_OB"/>
    <property type="match status" value="1"/>
</dbReference>
<evidence type="ECO:0000256" key="3">
    <source>
        <dbReference type="ARBA" id="ARBA00005914"/>
    </source>
</evidence>
<feature type="compositionally biased region" description="Basic residues" evidence="20">
    <location>
        <begin position="1402"/>
        <end position="1416"/>
    </location>
</feature>
<keyword evidence="14 19" id="KW-0238">DNA-binding</keyword>
<evidence type="ECO:0000256" key="21">
    <source>
        <dbReference type="SAM" id="Phobius"/>
    </source>
</evidence>
<dbReference type="PROSITE" id="PS50051">
    <property type="entry name" value="MCM_2"/>
    <property type="match status" value="1"/>
</dbReference>
<dbReference type="STRING" id="67767.A0A0J7L6G6"/>
<comment type="caution">
    <text evidence="23">The sequence shown here is derived from an EMBL/GenBank/DDBJ whole genome shotgun (WGS) entry which is preliminary data.</text>
</comment>
<dbReference type="InterPro" id="IPR033762">
    <property type="entry name" value="MCM_OB"/>
</dbReference>
<evidence type="ECO:0000256" key="16">
    <source>
        <dbReference type="ARBA" id="ARBA00023242"/>
    </source>
</evidence>
<comment type="similarity">
    <text evidence="4 19">Belongs to the MCM family.</text>
</comment>
<dbReference type="InterPro" id="IPR004937">
    <property type="entry name" value="Urea_transporter"/>
</dbReference>
<dbReference type="Gene3D" id="3.40.50.300">
    <property type="entry name" value="P-loop containing nucleotide triphosphate hydrolases"/>
    <property type="match status" value="1"/>
</dbReference>
<keyword evidence="6" id="KW-1003">Cell membrane</keyword>
<dbReference type="Pfam" id="PF00493">
    <property type="entry name" value="MCM"/>
    <property type="match status" value="1"/>
</dbReference>
<dbReference type="PROSITE" id="PS00847">
    <property type="entry name" value="MCM_1"/>
    <property type="match status" value="1"/>
</dbReference>
<feature type="transmembrane region" description="Helical" evidence="21">
    <location>
        <begin position="810"/>
        <end position="828"/>
    </location>
</feature>
<proteinExistence type="inferred from homology"/>
<evidence type="ECO:0000256" key="2">
    <source>
        <dbReference type="ARBA" id="ARBA00004651"/>
    </source>
</evidence>
<organism evidence="23 24">
    <name type="scientific">Lasius niger</name>
    <name type="common">Black garden ant</name>
    <dbReference type="NCBI Taxonomy" id="67767"/>
    <lineage>
        <taxon>Eukaryota</taxon>
        <taxon>Metazoa</taxon>
        <taxon>Ecdysozoa</taxon>
        <taxon>Arthropoda</taxon>
        <taxon>Hexapoda</taxon>
        <taxon>Insecta</taxon>
        <taxon>Pterygota</taxon>
        <taxon>Neoptera</taxon>
        <taxon>Endopterygota</taxon>
        <taxon>Hymenoptera</taxon>
        <taxon>Apocrita</taxon>
        <taxon>Aculeata</taxon>
        <taxon>Formicoidea</taxon>
        <taxon>Formicidae</taxon>
        <taxon>Formicinae</taxon>
        <taxon>Lasius</taxon>
        <taxon>Lasius</taxon>
    </lineage>
</organism>
<keyword evidence="24" id="KW-1185">Reference proteome</keyword>
<feature type="transmembrane region" description="Helical" evidence="21">
    <location>
        <begin position="986"/>
        <end position="1003"/>
    </location>
</feature>
<dbReference type="GO" id="GO:0006270">
    <property type="term" value="P:DNA replication initiation"/>
    <property type="evidence" value="ECO:0007669"/>
    <property type="project" value="InterPro"/>
</dbReference>
<evidence type="ECO:0000256" key="6">
    <source>
        <dbReference type="ARBA" id="ARBA00022475"/>
    </source>
</evidence>
<feature type="transmembrane region" description="Helical" evidence="21">
    <location>
        <begin position="909"/>
        <end position="928"/>
    </location>
</feature>
<dbReference type="InterPro" id="IPR031327">
    <property type="entry name" value="MCM"/>
</dbReference>
<dbReference type="FunFam" id="2.20.28.10:FF:000003">
    <property type="entry name" value="DNA helicase"/>
    <property type="match status" value="1"/>
</dbReference>
<evidence type="ECO:0000256" key="8">
    <source>
        <dbReference type="ARBA" id="ARBA00022705"/>
    </source>
</evidence>
<evidence type="ECO:0000256" key="5">
    <source>
        <dbReference type="ARBA" id="ARBA00012551"/>
    </source>
</evidence>
<dbReference type="OrthoDB" id="1744952at2759"/>
<dbReference type="GO" id="GO:0015204">
    <property type="term" value="F:urea transmembrane transporter activity"/>
    <property type="evidence" value="ECO:0007669"/>
    <property type="project" value="InterPro"/>
</dbReference>
<feature type="region of interest" description="Disordered" evidence="20">
    <location>
        <begin position="1573"/>
        <end position="1594"/>
    </location>
</feature>
<dbReference type="Proteomes" id="UP000036403">
    <property type="component" value="Unassembled WGS sequence"/>
</dbReference>
<feature type="domain" description="MCM C-terminal AAA(+) ATPase" evidence="22">
    <location>
        <begin position="338"/>
        <end position="544"/>
    </location>
</feature>
<evidence type="ECO:0000256" key="19">
    <source>
        <dbReference type="RuleBase" id="RU004070"/>
    </source>
</evidence>
<evidence type="ECO:0000256" key="12">
    <source>
        <dbReference type="ARBA" id="ARBA00022840"/>
    </source>
</evidence>
<feature type="compositionally biased region" description="Basic residues" evidence="20">
    <location>
        <begin position="1475"/>
        <end position="1484"/>
    </location>
</feature>
<keyword evidence="10" id="KW-0378">Hydrolase</keyword>
<dbReference type="PRINTS" id="PR01657">
    <property type="entry name" value="MCMFAMILY"/>
</dbReference>
<evidence type="ECO:0000256" key="1">
    <source>
        <dbReference type="ARBA" id="ARBA00004123"/>
    </source>
</evidence>
<dbReference type="FunFam" id="3.30.1640.10:FF:000004">
    <property type="entry name" value="DNA helicase"/>
    <property type="match status" value="1"/>
</dbReference>
<dbReference type="GO" id="GO:0000727">
    <property type="term" value="P:double-strand break repair via break-induced replication"/>
    <property type="evidence" value="ECO:0007669"/>
    <property type="project" value="TreeGrafter"/>
</dbReference>